<accession>A0A0F5HR17</accession>
<dbReference type="Proteomes" id="UP000031563">
    <property type="component" value="Unassembled WGS sequence"/>
</dbReference>
<proteinExistence type="predicted"/>
<gene>
    <name evidence="1" type="ORF">QY95_03294</name>
</gene>
<evidence type="ECO:0000313" key="2">
    <source>
        <dbReference type="Proteomes" id="UP000031563"/>
    </source>
</evidence>
<dbReference type="AlphaFoldDB" id="A0A0F5HR17"/>
<sequence length="59" mass="6935">MMNLFNCLLSEKCPYCRKTLETSKSNIRKGIVIKACPDQHFQKEFHPALETYIENRKTS</sequence>
<protein>
    <submittedName>
        <fullName evidence="1">Uncharacterized protein</fullName>
    </submittedName>
</protein>
<keyword evidence="2" id="KW-1185">Reference proteome</keyword>
<reference evidence="1" key="1">
    <citation type="submission" date="2015-02" db="EMBL/GenBank/DDBJ databases">
        <title>Genome Assembly of Bacillaceae bacterium MTCC 8252.</title>
        <authorList>
            <person name="Verma A."/>
            <person name="Khatri I."/>
            <person name="Mual P."/>
            <person name="Subramanian S."/>
            <person name="Krishnamurthi S."/>
        </authorList>
    </citation>
    <scope>NUCLEOTIDE SEQUENCE [LARGE SCALE GENOMIC DNA]</scope>
    <source>
        <strain evidence="1">MTCC 8252</strain>
    </source>
</reference>
<name>A0A0F5HR17_BACTR</name>
<evidence type="ECO:0000313" key="1">
    <source>
        <dbReference type="EMBL" id="KKB35804.1"/>
    </source>
</evidence>
<comment type="caution">
    <text evidence="1">The sequence shown here is derived from an EMBL/GenBank/DDBJ whole genome shotgun (WGS) entry which is preliminary data.</text>
</comment>
<organism evidence="1 2">
    <name type="scientific">Bacillus thermotolerans</name>
    <name type="common">Quasibacillus thermotolerans</name>
    <dbReference type="NCBI Taxonomy" id="1221996"/>
    <lineage>
        <taxon>Bacteria</taxon>
        <taxon>Bacillati</taxon>
        <taxon>Bacillota</taxon>
        <taxon>Bacilli</taxon>
        <taxon>Bacillales</taxon>
        <taxon>Bacillaceae</taxon>
        <taxon>Bacillus</taxon>
    </lineage>
</organism>
<dbReference type="RefSeq" id="WP_040048175.1">
    <property type="nucleotide sequence ID" value="NZ_JWIR02000068.1"/>
</dbReference>
<dbReference type="EMBL" id="JWIR02000068">
    <property type="protein sequence ID" value="KKB35804.1"/>
    <property type="molecule type" value="Genomic_DNA"/>
</dbReference>
<dbReference type="OrthoDB" id="2382036at2"/>